<dbReference type="Gene3D" id="3.40.50.2000">
    <property type="entry name" value="Glycogen Phosphorylase B"/>
    <property type="match status" value="2"/>
</dbReference>
<name>A0ABR9DDA7_9GAMM</name>
<dbReference type="SUPFAM" id="SSF53756">
    <property type="entry name" value="UDP-Glycosyltransferase/glycogen phosphorylase"/>
    <property type="match status" value="1"/>
</dbReference>
<dbReference type="Pfam" id="PF13439">
    <property type="entry name" value="Glyco_transf_4"/>
    <property type="match status" value="1"/>
</dbReference>
<comment type="caution">
    <text evidence="3">The sequence shown here is derived from an EMBL/GenBank/DDBJ whole genome shotgun (WGS) entry which is preliminary data.</text>
</comment>
<gene>
    <name evidence="3" type="ORF">EBB_11165</name>
</gene>
<dbReference type="EMBL" id="JACXST010000002">
    <property type="protein sequence ID" value="MBD9361081.1"/>
    <property type="molecule type" value="Genomic_DNA"/>
</dbReference>
<dbReference type="InterPro" id="IPR001296">
    <property type="entry name" value="Glyco_trans_1"/>
</dbReference>
<protein>
    <submittedName>
        <fullName evidence="3">Glycosyltransferase</fullName>
    </submittedName>
</protein>
<proteinExistence type="predicted"/>
<evidence type="ECO:0000313" key="4">
    <source>
        <dbReference type="Proteomes" id="UP000641152"/>
    </source>
</evidence>
<organism evidence="3 4">
    <name type="scientific">Methylomonas fluvii</name>
    <dbReference type="NCBI Taxonomy" id="1854564"/>
    <lineage>
        <taxon>Bacteria</taxon>
        <taxon>Pseudomonadati</taxon>
        <taxon>Pseudomonadota</taxon>
        <taxon>Gammaproteobacteria</taxon>
        <taxon>Methylococcales</taxon>
        <taxon>Methylococcaceae</taxon>
        <taxon>Methylomonas</taxon>
    </lineage>
</organism>
<dbReference type="Pfam" id="PF00534">
    <property type="entry name" value="Glycos_transf_1"/>
    <property type="match status" value="1"/>
</dbReference>
<feature type="domain" description="Glycosyltransferase subfamily 4-like N-terminal" evidence="2">
    <location>
        <begin position="14"/>
        <end position="183"/>
    </location>
</feature>
<dbReference type="PANTHER" id="PTHR45947:SF14">
    <property type="entry name" value="SLL1723 PROTEIN"/>
    <property type="match status" value="1"/>
</dbReference>
<evidence type="ECO:0000259" key="1">
    <source>
        <dbReference type="Pfam" id="PF00534"/>
    </source>
</evidence>
<evidence type="ECO:0000313" key="3">
    <source>
        <dbReference type="EMBL" id="MBD9361081.1"/>
    </source>
</evidence>
<dbReference type="InterPro" id="IPR028098">
    <property type="entry name" value="Glyco_trans_4-like_N"/>
</dbReference>
<feature type="domain" description="Glycosyl transferase family 1" evidence="1">
    <location>
        <begin position="194"/>
        <end position="361"/>
    </location>
</feature>
<dbReference type="PANTHER" id="PTHR45947">
    <property type="entry name" value="SULFOQUINOVOSYL TRANSFERASE SQD2"/>
    <property type="match status" value="1"/>
</dbReference>
<dbReference type="Proteomes" id="UP000641152">
    <property type="component" value="Unassembled WGS sequence"/>
</dbReference>
<dbReference type="RefSeq" id="WP_192393941.1">
    <property type="nucleotide sequence ID" value="NZ_CAJHIU010000002.1"/>
</dbReference>
<sequence>MKTLHIFHNSDLKNGVDKTTCTLMVALKKLGVEPIAAVPKVGNVTEYLQSHAIRYSLIPYSCCLSRTERAQFKFYGDSFAQLDSLITVIRQEIPDIIHINTGHLLHAGIAAARQRVPAIWHIHAPFAEDLSRYETSIGAGGYIHLLSQLSSRIIGVSDDVAKSLSEHLPPDRINTLYNGIDIEELDSSAKSSSTDIRAELGLPADAKLVIGVGRISAQKDFAAFARVAAKVVTLKSDCYFLIAGPKQEPEAVRLLEDELERGQLNNKLFILGPRDDISALLAQSTIFLSTAIFEGQGIAALEAMALGTPPVAMACSGLRECIVNEHDGILVEPGDERSAATAILHLLDTPKFAQKLTANARISVAEKFSSHEYAKQFLSIANAALAYGPAAISDQELDLLSGLLGQINNAHMRLLGFEQQTLNQRIKGILWEWRQQLKAIIQ</sequence>
<accession>A0ABR9DDA7</accession>
<dbReference type="InterPro" id="IPR050194">
    <property type="entry name" value="Glycosyltransferase_grp1"/>
</dbReference>
<reference evidence="3 4" key="1">
    <citation type="submission" date="2020-09" db="EMBL/GenBank/DDBJ databases">
        <title>Methylomonas albis sp. nov. and Methylomonas fluvii sp. nov.: Two cold-adapted methanotrophs from the River Elbe and an amended description of Methylovulum psychrotolerans strain Eb1.</title>
        <authorList>
            <person name="Bussmann I.K."/>
            <person name="Klings K.-W."/>
            <person name="Warnstedt J."/>
            <person name="Hoppert M."/>
            <person name="Saborowski A."/>
            <person name="Horn F."/>
            <person name="Liebner S."/>
        </authorList>
    </citation>
    <scope>NUCLEOTIDE SEQUENCE [LARGE SCALE GENOMIC DNA]</scope>
    <source>
        <strain evidence="3 4">EbB</strain>
    </source>
</reference>
<evidence type="ECO:0000259" key="2">
    <source>
        <dbReference type="Pfam" id="PF13439"/>
    </source>
</evidence>
<keyword evidence="4" id="KW-1185">Reference proteome</keyword>